<comment type="caution">
    <text evidence="2">The sequence shown here is derived from an EMBL/GenBank/DDBJ whole genome shotgun (WGS) entry which is preliminary data.</text>
</comment>
<evidence type="ECO:0008006" key="4">
    <source>
        <dbReference type="Google" id="ProtNLM"/>
    </source>
</evidence>
<evidence type="ECO:0000256" key="1">
    <source>
        <dbReference type="SAM" id="SignalP"/>
    </source>
</evidence>
<protein>
    <recommendedName>
        <fullName evidence="4">Pectinesterase inhibitor domain-containing protein</fullName>
    </recommendedName>
</protein>
<keyword evidence="1" id="KW-0732">Signal</keyword>
<evidence type="ECO:0000313" key="3">
    <source>
        <dbReference type="Proteomes" id="UP001372338"/>
    </source>
</evidence>
<gene>
    <name evidence="2" type="ORF">RIF29_27441</name>
</gene>
<feature type="chain" id="PRO_5042902443" description="Pectinesterase inhibitor domain-containing protein" evidence="1">
    <location>
        <begin position="26"/>
        <end position="205"/>
    </location>
</feature>
<name>A0AAN9EP27_CROPI</name>
<reference evidence="2 3" key="1">
    <citation type="submission" date="2024-01" db="EMBL/GenBank/DDBJ databases">
        <title>The genomes of 5 underutilized Papilionoideae crops provide insights into root nodulation and disease resistanc.</title>
        <authorList>
            <person name="Yuan L."/>
        </authorList>
    </citation>
    <scope>NUCLEOTIDE SEQUENCE [LARGE SCALE GENOMIC DNA]</scope>
    <source>
        <strain evidence="2">ZHUSHIDOU_FW_LH</strain>
        <tissue evidence="2">Leaf</tissue>
    </source>
</reference>
<dbReference type="Gene3D" id="1.20.140.40">
    <property type="entry name" value="Invertase/pectin methylesterase inhibitor family protein"/>
    <property type="match status" value="1"/>
</dbReference>
<evidence type="ECO:0000313" key="2">
    <source>
        <dbReference type="EMBL" id="KAK7261137.1"/>
    </source>
</evidence>
<proteinExistence type="predicted"/>
<organism evidence="2 3">
    <name type="scientific">Crotalaria pallida</name>
    <name type="common">Smooth rattlebox</name>
    <name type="synonym">Crotalaria striata</name>
    <dbReference type="NCBI Taxonomy" id="3830"/>
    <lineage>
        <taxon>Eukaryota</taxon>
        <taxon>Viridiplantae</taxon>
        <taxon>Streptophyta</taxon>
        <taxon>Embryophyta</taxon>
        <taxon>Tracheophyta</taxon>
        <taxon>Spermatophyta</taxon>
        <taxon>Magnoliopsida</taxon>
        <taxon>eudicotyledons</taxon>
        <taxon>Gunneridae</taxon>
        <taxon>Pentapetalae</taxon>
        <taxon>rosids</taxon>
        <taxon>fabids</taxon>
        <taxon>Fabales</taxon>
        <taxon>Fabaceae</taxon>
        <taxon>Papilionoideae</taxon>
        <taxon>50 kb inversion clade</taxon>
        <taxon>genistoids sensu lato</taxon>
        <taxon>core genistoids</taxon>
        <taxon>Crotalarieae</taxon>
        <taxon>Crotalaria</taxon>
    </lineage>
</organism>
<dbReference type="EMBL" id="JAYWIO010000005">
    <property type="protein sequence ID" value="KAK7261137.1"/>
    <property type="molecule type" value="Genomic_DNA"/>
</dbReference>
<dbReference type="Proteomes" id="UP001372338">
    <property type="component" value="Unassembled WGS sequence"/>
</dbReference>
<accession>A0AAN9EP27</accession>
<keyword evidence="3" id="KW-1185">Reference proteome</keyword>
<dbReference type="PANTHER" id="PTHR31890:SF9">
    <property type="entry name" value="PLANT INVERTASE_PECTIN METHYLESTERASE INHIBITOR SUPERFAMILY PROTEIN"/>
    <property type="match status" value="1"/>
</dbReference>
<dbReference type="PANTHER" id="PTHR31890">
    <property type="entry name" value="PLANT INVERTASE/PECTIN METHYLESTERASE INHIBITOR SUPERFAMILY PROTEIN"/>
    <property type="match status" value="1"/>
</dbReference>
<dbReference type="AlphaFoldDB" id="A0AAN9EP27"/>
<sequence length="205" mass="22637">MHVSTLRIFSSLLMLCVDLINGGLGINRTLCTGPDADEEGRNFELISLHALVNHDMIESVCNEVQDNVGFGEECLQLLSMDSRFNSASDYHDLSISILRFALAKGIQGQNYFIDIEKTNASQAIHQCATIYYNSTISFFRGALRDLDVNRDNANKEAGQAADGVESCKIAIDAEKIHNSTIINMNKMMSLLSDVAFSAIDLYSQE</sequence>
<feature type="signal peptide" evidence="1">
    <location>
        <begin position="1"/>
        <end position="25"/>
    </location>
</feature>
<dbReference type="SUPFAM" id="SSF101148">
    <property type="entry name" value="Plant invertase/pectin methylesterase inhibitor"/>
    <property type="match status" value="1"/>
</dbReference>
<dbReference type="InterPro" id="IPR035513">
    <property type="entry name" value="Invertase/methylesterase_inhib"/>
</dbReference>